<protein>
    <recommendedName>
        <fullName evidence="9">CWH43-like N-terminal domain-containing protein</fullName>
    </recommendedName>
</protein>
<dbReference type="PANTHER" id="PTHR12892">
    <property type="entry name" value="FGF RECEPTOR ACTIVATING PROTEIN 1"/>
    <property type="match status" value="1"/>
</dbReference>
<feature type="transmembrane region" description="Helical" evidence="8">
    <location>
        <begin position="253"/>
        <end position="277"/>
    </location>
</feature>
<feature type="transmembrane region" description="Helical" evidence="8">
    <location>
        <begin position="149"/>
        <end position="170"/>
    </location>
</feature>
<evidence type="ECO:0000313" key="10">
    <source>
        <dbReference type="EMBL" id="CAL8126344.1"/>
    </source>
</evidence>
<dbReference type="Pfam" id="PF10277">
    <property type="entry name" value="Frag1"/>
    <property type="match status" value="1"/>
</dbReference>
<evidence type="ECO:0000256" key="1">
    <source>
        <dbReference type="ARBA" id="ARBA00004653"/>
    </source>
</evidence>
<dbReference type="InterPro" id="IPR019402">
    <property type="entry name" value="CWH43_N"/>
</dbReference>
<dbReference type="PANTHER" id="PTHR12892:SF11">
    <property type="entry name" value="POST-GPI ATTACHMENT TO PROTEINS FACTOR 2"/>
    <property type="match status" value="1"/>
</dbReference>
<feature type="transmembrane region" description="Helical" evidence="8">
    <location>
        <begin position="176"/>
        <end position="196"/>
    </location>
</feature>
<organism evidence="10 11">
    <name type="scientific">Orchesella dallaii</name>
    <dbReference type="NCBI Taxonomy" id="48710"/>
    <lineage>
        <taxon>Eukaryota</taxon>
        <taxon>Metazoa</taxon>
        <taxon>Ecdysozoa</taxon>
        <taxon>Arthropoda</taxon>
        <taxon>Hexapoda</taxon>
        <taxon>Collembola</taxon>
        <taxon>Entomobryomorpha</taxon>
        <taxon>Entomobryoidea</taxon>
        <taxon>Orchesellidae</taxon>
        <taxon>Orchesellinae</taxon>
        <taxon>Orchesella</taxon>
    </lineage>
</organism>
<feature type="domain" description="CWH43-like N-terminal" evidence="9">
    <location>
        <begin position="56"/>
        <end position="278"/>
    </location>
</feature>
<comment type="subcellular location">
    <subcellularLocation>
        <location evidence="1">Golgi apparatus membrane</location>
        <topology evidence="1">Multi-pass membrane protein</topology>
    </subcellularLocation>
</comment>
<evidence type="ECO:0000256" key="2">
    <source>
        <dbReference type="ARBA" id="ARBA00007414"/>
    </source>
</evidence>
<reference evidence="10 11" key="1">
    <citation type="submission" date="2024-08" db="EMBL/GenBank/DDBJ databases">
        <authorList>
            <person name="Cucini C."/>
            <person name="Frati F."/>
        </authorList>
    </citation>
    <scope>NUCLEOTIDE SEQUENCE [LARGE SCALE GENOMIC DNA]</scope>
</reference>
<feature type="transmembrane region" description="Helical" evidence="8">
    <location>
        <begin position="114"/>
        <end position="137"/>
    </location>
</feature>
<evidence type="ECO:0000256" key="6">
    <source>
        <dbReference type="ARBA" id="ARBA00023034"/>
    </source>
</evidence>
<feature type="transmembrane region" description="Helical" evidence="8">
    <location>
        <begin position="55"/>
        <end position="76"/>
    </location>
</feature>
<keyword evidence="5 8" id="KW-1133">Transmembrane helix</keyword>
<evidence type="ECO:0000256" key="7">
    <source>
        <dbReference type="ARBA" id="ARBA00023136"/>
    </source>
</evidence>
<comment type="similarity">
    <text evidence="2">Belongs to the PGAP2 family.</text>
</comment>
<keyword evidence="7 8" id="KW-0472">Membrane</keyword>
<name>A0ABP1RFV9_9HEXA</name>
<dbReference type="EMBL" id="CAXLJM020000072">
    <property type="protein sequence ID" value="CAL8126344.1"/>
    <property type="molecule type" value="Genomic_DNA"/>
</dbReference>
<proteinExistence type="inferred from homology"/>
<accession>A0ABP1RFV9</accession>
<keyword evidence="4 8" id="KW-0812">Transmembrane</keyword>
<gene>
    <name evidence="10" type="ORF">ODALV1_LOCUS21356</name>
</gene>
<keyword evidence="11" id="KW-1185">Reference proteome</keyword>
<dbReference type="Proteomes" id="UP001642540">
    <property type="component" value="Unassembled WGS sequence"/>
</dbReference>
<evidence type="ECO:0000256" key="3">
    <source>
        <dbReference type="ARBA" id="ARBA00022502"/>
    </source>
</evidence>
<evidence type="ECO:0000256" key="4">
    <source>
        <dbReference type="ARBA" id="ARBA00022692"/>
    </source>
</evidence>
<comment type="caution">
    <text evidence="10">The sequence shown here is derived from an EMBL/GenBank/DDBJ whole genome shotgun (WGS) entry which is preliminary data.</text>
</comment>
<dbReference type="InterPro" id="IPR039545">
    <property type="entry name" value="PGAP2"/>
</dbReference>
<evidence type="ECO:0000259" key="9">
    <source>
        <dbReference type="Pfam" id="PF10277"/>
    </source>
</evidence>
<evidence type="ECO:0000256" key="8">
    <source>
        <dbReference type="SAM" id="Phobius"/>
    </source>
</evidence>
<sequence>MMNGNKNSSYDYRLLIEEDLKEEFLDDSFHPSSSSGSLRSLRLPWHVFRIPFRHAIRVVLALPLGAFIFAILWAMYTDYDRAVNVLCANEDGRKIRNYLPSLSAAIGDFPVSRAVWTTCVVLHAPPRFLFGSMYLQYFESIVPSSMQSWVFAAWISSVLELLGLVGLSIITSGQNLPFHAFCFAIFLIFSELYMLLQCYLQSKMTKGQAVTGVEAKSLKIKKCLTKLIIVCTVMLFIVYFRHEAKCEQGMYTIFAFIEYVVILANMGFHVCAYWDFYDRVIVIDILRPLMSPNTKNLSWDF</sequence>
<feature type="transmembrane region" description="Helical" evidence="8">
    <location>
        <begin position="223"/>
        <end position="241"/>
    </location>
</feature>
<keyword evidence="3" id="KW-0337">GPI-anchor biosynthesis</keyword>
<evidence type="ECO:0000313" key="11">
    <source>
        <dbReference type="Proteomes" id="UP001642540"/>
    </source>
</evidence>
<keyword evidence="6" id="KW-0333">Golgi apparatus</keyword>
<evidence type="ECO:0000256" key="5">
    <source>
        <dbReference type="ARBA" id="ARBA00022989"/>
    </source>
</evidence>